<sequence>MLVKSVVLLFSALISFSATAEMKVSDNTKVVFVAVNGGTDSANPGTSCIKVSSAVSSSCDSGYIAIPNNNKALLSASLQAKATNTNVWLNYNSAAVKQHCPGLVFTNCTVSSIALK</sequence>
<reference evidence="2 3" key="1">
    <citation type="submission" date="2019-09" db="EMBL/GenBank/DDBJ databases">
        <title>Draft genome sequences of 48 bacterial type strains from the CCUG.</title>
        <authorList>
            <person name="Tunovic T."/>
            <person name="Pineiro-Iglesias B."/>
            <person name="Unosson C."/>
            <person name="Inganas E."/>
            <person name="Ohlen M."/>
            <person name="Cardew S."/>
            <person name="Jensie-Markopoulos S."/>
            <person name="Salva-Serra F."/>
            <person name="Jaen-Luchoro D."/>
            <person name="Karlsson R."/>
            <person name="Svensson-Stadler L."/>
            <person name="Chun J."/>
            <person name="Moore E."/>
        </authorList>
    </citation>
    <scope>NUCLEOTIDE SEQUENCE [LARGE SCALE GENOMIC DNA]</scope>
    <source>
        <strain evidence="2 3">CCUG 48643</strain>
    </source>
</reference>
<evidence type="ECO:0000256" key="1">
    <source>
        <dbReference type="SAM" id="SignalP"/>
    </source>
</evidence>
<feature type="signal peptide" evidence="1">
    <location>
        <begin position="1"/>
        <end position="20"/>
    </location>
</feature>
<evidence type="ECO:0000313" key="3">
    <source>
        <dbReference type="Proteomes" id="UP000423756"/>
    </source>
</evidence>
<accession>A0A7V7NPM7</accession>
<proteinExistence type="predicted"/>
<protein>
    <submittedName>
        <fullName evidence="2">Uncharacterized protein</fullName>
    </submittedName>
</protein>
<feature type="chain" id="PRO_5030868455" evidence="1">
    <location>
        <begin position="21"/>
        <end position="116"/>
    </location>
</feature>
<evidence type="ECO:0000313" key="2">
    <source>
        <dbReference type="EMBL" id="KAB0466651.1"/>
    </source>
</evidence>
<comment type="caution">
    <text evidence="2">The sequence shown here is derived from an EMBL/GenBank/DDBJ whole genome shotgun (WGS) entry which is preliminary data.</text>
</comment>
<gene>
    <name evidence="2" type="ORF">F7Q91_24075</name>
</gene>
<name>A0A7V7NPM7_9VIBR</name>
<keyword evidence="1" id="KW-0732">Signal</keyword>
<dbReference type="AlphaFoldDB" id="A0A7V7NPM7"/>
<dbReference type="GeneID" id="77342091"/>
<dbReference type="RefSeq" id="WP_137407917.1">
    <property type="nucleotide sequence ID" value="NZ_AP025465.1"/>
</dbReference>
<dbReference type="Proteomes" id="UP000423756">
    <property type="component" value="Unassembled WGS sequence"/>
</dbReference>
<organism evidence="2 3">
    <name type="scientific">Vibrio chagasii</name>
    <dbReference type="NCBI Taxonomy" id="170679"/>
    <lineage>
        <taxon>Bacteria</taxon>
        <taxon>Pseudomonadati</taxon>
        <taxon>Pseudomonadota</taxon>
        <taxon>Gammaproteobacteria</taxon>
        <taxon>Vibrionales</taxon>
        <taxon>Vibrionaceae</taxon>
        <taxon>Vibrio</taxon>
    </lineage>
</organism>
<dbReference type="EMBL" id="VZPX01000086">
    <property type="protein sequence ID" value="KAB0466651.1"/>
    <property type="molecule type" value="Genomic_DNA"/>
</dbReference>